<sequence length="358" mass="39577">MSHLNVLSPRSRQPSSASYALSHSEYNPPSSRADIYSSTRDNDDYDDEEELDEDTPLPFPAALSRADFLAPDFDAAAYLSALHTGGPAARHQTLEDLRAELRDRSAAISAELLELVNANYAAFLGLGDELRGGEERVEDVRVALLGFRRAVEELQARVRERRLEVARVNRELGEVKGAVELGRRMLELDERVSALEGRLLVESVGKGKGKKGKKVGHGGEDGKGNKDEEEEEEDDDYWAEDLDSVGSDEDDEETEEDGGGVGFVSSSPSKLAAMAREYVLVEGLANSIGRDLPFVKRMEERMTRCRNTILLDLSTALKEARRAGPKGQGRVLKYLGIYRVLDAQADAVRVLKEQSRRQ</sequence>
<evidence type="ECO:0000256" key="2">
    <source>
        <dbReference type="ARBA" id="ARBA00007603"/>
    </source>
</evidence>
<evidence type="ECO:0000256" key="1">
    <source>
        <dbReference type="ARBA" id="ARBA00004395"/>
    </source>
</evidence>
<feature type="region of interest" description="Disordered" evidence="9">
    <location>
        <begin position="1"/>
        <end position="57"/>
    </location>
</feature>
<protein>
    <recommendedName>
        <fullName evidence="3">Conserved oligomeric Golgi complex subunit 2</fullName>
    </recommendedName>
    <alternativeName>
        <fullName evidence="8">Component of oligomeric Golgi complex 2</fullName>
    </alternativeName>
</protein>
<comment type="similarity">
    <text evidence="2">Belongs to the COG2 family.</text>
</comment>
<keyword evidence="4" id="KW-0813">Transport</keyword>
<feature type="domain" description="Conserved oligomeric Golgi complex subunit 2 N-terminal" evidence="10">
    <location>
        <begin position="63"/>
        <end position="141"/>
    </location>
</feature>
<dbReference type="AlphaFoldDB" id="A0A3S4ARX1"/>
<gene>
    <name evidence="11" type="ORF">TT172_LOCUS3946</name>
</gene>
<organism evidence="11 12">
    <name type="scientific">Thermothielavioides terrestris</name>
    <dbReference type="NCBI Taxonomy" id="2587410"/>
    <lineage>
        <taxon>Eukaryota</taxon>
        <taxon>Fungi</taxon>
        <taxon>Dikarya</taxon>
        <taxon>Ascomycota</taxon>
        <taxon>Pezizomycotina</taxon>
        <taxon>Sordariomycetes</taxon>
        <taxon>Sordariomycetidae</taxon>
        <taxon>Sordariales</taxon>
        <taxon>Chaetomiaceae</taxon>
        <taxon>Thermothielavioides</taxon>
    </lineage>
</organism>
<proteinExistence type="inferred from homology"/>
<keyword evidence="7" id="KW-0472">Membrane</keyword>
<dbReference type="InterPro" id="IPR009316">
    <property type="entry name" value="COG2"/>
</dbReference>
<dbReference type="PANTHER" id="PTHR12961">
    <property type="entry name" value="CONSERVED OLIGOMERIC GOLGI COMPLEX COMPONENT 2"/>
    <property type="match status" value="1"/>
</dbReference>
<keyword evidence="5" id="KW-0653">Protein transport</keyword>
<evidence type="ECO:0000256" key="5">
    <source>
        <dbReference type="ARBA" id="ARBA00022927"/>
    </source>
</evidence>
<comment type="subcellular location">
    <subcellularLocation>
        <location evidence="1">Golgi apparatus membrane</location>
        <topology evidence="1">Peripheral membrane protein</topology>
    </subcellularLocation>
</comment>
<dbReference type="GO" id="GO:0017119">
    <property type="term" value="C:Golgi transport complex"/>
    <property type="evidence" value="ECO:0007669"/>
    <property type="project" value="TreeGrafter"/>
</dbReference>
<feature type="compositionally biased region" description="Polar residues" evidence="9">
    <location>
        <begin position="8"/>
        <end position="30"/>
    </location>
</feature>
<dbReference type="GO" id="GO:0000139">
    <property type="term" value="C:Golgi membrane"/>
    <property type="evidence" value="ECO:0007669"/>
    <property type="project" value="UniProtKB-SubCell"/>
</dbReference>
<dbReference type="PANTHER" id="PTHR12961:SF0">
    <property type="entry name" value="CONSERVED OLIGOMERIC GOLGI COMPLEX SUBUNIT 2"/>
    <property type="match status" value="1"/>
</dbReference>
<evidence type="ECO:0000256" key="6">
    <source>
        <dbReference type="ARBA" id="ARBA00023034"/>
    </source>
</evidence>
<feature type="compositionally biased region" description="Basic residues" evidence="9">
    <location>
        <begin position="207"/>
        <end position="216"/>
    </location>
</feature>
<dbReference type="Pfam" id="PF06148">
    <property type="entry name" value="COG2_N"/>
    <property type="match status" value="1"/>
</dbReference>
<dbReference type="GO" id="GO:0006891">
    <property type="term" value="P:intra-Golgi vesicle-mediated transport"/>
    <property type="evidence" value="ECO:0007669"/>
    <property type="project" value="TreeGrafter"/>
</dbReference>
<accession>A0A3S4ARX1</accession>
<evidence type="ECO:0000256" key="7">
    <source>
        <dbReference type="ARBA" id="ARBA00023136"/>
    </source>
</evidence>
<evidence type="ECO:0000313" key="12">
    <source>
        <dbReference type="Proteomes" id="UP000289323"/>
    </source>
</evidence>
<feature type="region of interest" description="Disordered" evidence="9">
    <location>
        <begin position="206"/>
        <end position="266"/>
    </location>
</feature>
<dbReference type="Proteomes" id="UP000289323">
    <property type="component" value="Unassembled WGS sequence"/>
</dbReference>
<keyword evidence="6" id="KW-0333">Golgi apparatus</keyword>
<dbReference type="GO" id="GO:0015031">
    <property type="term" value="P:protein transport"/>
    <property type="evidence" value="ECO:0007669"/>
    <property type="project" value="UniProtKB-KW"/>
</dbReference>
<feature type="compositionally biased region" description="Basic and acidic residues" evidence="9">
    <location>
        <begin position="217"/>
        <end position="226"/>
    </location>
</feature>
<evidence type="ECO:0000256" key="9">
    <source>
        <dbReference type="SAM" id="MobiDB-lite"/>
    </source>
</evidence>
<feature type="compositionally biased region" description="Acidic residues" evidence="9">
    <location>
        <begin position="227"/>
        <end position="258"/>
    </location>
</feature>
<evidence type="ECO:0000313" key="11">
    <source>
        <dbReference type="EMBL" id="SPQ21527.1"/>
    </source>
</evidence>
<evidence type="ECO:0000256" key="4">
    <source>
        <dbReference type="ARBA" id="ARBA00022448"/>
    </source>
</evidence>
<dbReference type="InterPro" id="IPR024602">
    <property type="entry name" value="COG_su2_N"/>
</dbReference>
<dbReference type="EMBL" id="OUUZ01000008">
    <property type="protein sequence ID" value="SPQ21527.1"/>
    <property type="molecule type" value="Genomic_DNA"/>
</dbReference>
<name>A0A3S4ARX1_9PEZI</name>
<dbReference type="GO" id="GO:0007030">
    <property type="term" value="P:Golgi organization"/>
    <property type="evidence" value="ECO:0007669"/>
    <property type="project" value="InterPro"/>
</dbReference>
<evidence type="ECO:0000259" key="10">
    <source>
        <dbReference type="Pfam" id="PF06148"/>
    </source>
</evidence>
<feature type="compositionally biased region" description="Acidic residues" evidence="9">
    <location>
        <begin position="43"/>
        <end position="55"/>
    </location>
</feature>
<reference evidence="11 12" key="1">
    <citation type="submission" date="2018-04" db="EMBL/GenBank/DDBJ databases">
        <authorList>
            <person name="Huttner S."/>
            <person name="Dainat J."/>
        </authorList>
    </citation>
    <scope>NUCLEOTIDE SEQUENCE [LARGE SCALE GENOMIC DNA]</scope>
</reference>
<evidence type="ECO:0000256" key="8">
    <source>
        <dbReference type="ARBA" id="ARBA00031344"/>
    </source>
</evidence>
<evidence type="ECO:0000256" key="3">
    <source>
        <dbReference type="ARBA" id="ARBA00020977"/>
    </source>
</evidence>